<organism evidence="1 2">
    <name type="scientific">Arthrobotrys flagrans</name>
    <name type="common">Nematode-trapping fungus</name>
    <name type="synonym">Trichothecium flagrans</name>
    <dbReference type="NCBI Taxonomy" id="97331"/>
    <lineage>
        <taxon>Eukaryota</taxon>
        <taxon>Fungi</taxon>
        <taxon>Dikarya</taxon>
        <taxon>Ascomycota</taxon>
        <taxon>Pezizomycotina</taxon>
        <taxon>Orbiliomycetes</taxon>
        <taxon>Orbiliales</taxon>
        <taxon>Orbiliaceae</taxon>
        <taxon>Arthrobotrys</taxon>
    </lineage>
</organism>
<proteinExistence type="predicted"/>
<gene>
    <name evidence="1" type="ORF">DFL_007835</name>
</gene>
<accession>A0A436ZX33</accession>
<dbReference type="EMBL" id="SAEB01000009">
    <property type="protein sequence ID" value="RVD83449.1"/>
    <property type="molecule type" value="Genomic_DNA"/>
</dbReference>
<comment type="caution">
    <text evidence="1">The sequence shown here is derived from an EMBL/GenBank/DDBJ whole genome shotgun (WGS) entry which is preliminary data.</text>
</comment>
<evidence type="ECO:0000313" key="1">
    <source>
        <dbReference type="EMBL" id="RVD83449.1"/>
    </source>
</evidence>
<name>A0A436ZX33_ARTFL</name>
<dbReference type="VEuPathDB" id="FungiDB:DFL_007835"/>
<reference evidence="1 2" key="1">
    <citation type="submission" date="2019-01" db="EMBL/GenBank/DDBJ databases">
        <title>Intercellular communication is required for trap formation in the nematode-trapping fungus Duddingtonia flagrans.</title>
        <authorList>
            <person name="Youssar L."/>
            <person name="Wernet V."/>
            <person name="Hensel N."/>
            <person name="Hildebrandt H.-G."/>
            <person name="Fischer R."/>
        </authorList>
    </citation>
    <scope>NUCLEOTIDE SEQUENCE [LARGE SCALE GENOMIC DNA]</scope>
    <source>
        <strain evidence="1 2">CBS H-5679</strain>
    </source>
</reference>
<dbReference type="Proteomes" id="UP000283090">
    <property type="component" value="Unassembled WGS sequence"/>
</dbReference>
<sequence length="318" mass="35337">MSQGPVARPHNNVSTPAQLCEKYDKGGGTGIRSTFAIYSIRPLPQPWETIASPKLAFQLNRAAAAVAETIPIYFRLSDVDEEDLHSFSTSSPAPHAAQSQIPRLPWFLVNAAISEKHYIVGRGSLAETLLVILRRPWCILEVCCCEYETVSTMLEFAILARELEPKAYAASVFLLSHEESKRQRNPNEHIPFLPLTSGRPSQPEVNALRGVYTVLSADGLQSHNPFWLRVICVCGVQLGIAFSDFLRGMCGTKVVLIPERIGGPARYGPGMIRRAFTEDLSTNHRVSDHDQRGGFQVHSLRLVSLYKQILQELTEEVS</sequence>
<dbReference type="GeneID" id="93590146"/>
<dbReference type="OrthoDB" id="4467587at2759"/>
<protein>
    <submittedName>
        <fullName evidence="1">Uncharacterized protein</fullName>
    </submittedName>
</protein>
<dbReference type="AlphaFoldDB" id="A0A436ZX33"/>
<evidence type="ECO:0000313" key="2">
    <source>
        <dbReference type="Proteomes" id="UP000283090"/>
    </source>
</evidence>
<keyword evidence="2" id="KW-1185">Reference proteome</keyword>
<dbReference type="RefSeq" id="XP_067488993.1">
    <property type="nucleotide sequence ID" value="XM_067637480.1"/>
</dbReference>